<dbReference type="Proteomes" id="UP000184533">
    <property type="component" value="Unassembled WGS sequence"/>
</dbReference>
<dbReference type="STRING" id="1121477.SAMN02745223_01790"/>
<proteinExistence type="predicted"/>
<evidence type="ECO:0000313" key="5">
    <source>
        <dbReference type="Proteomes" id="UP000184533"/>
    </source>
</evidence>
<dbReference type="PATRIC" id="fig|1121477.3.peg.2771"/>
<evidence type="ECO:0000256" key="1">
    <source>
        <dbReference type="SAM" id="MobiDB-lite"/>
    </source>
</evidence>
<sequence length="113" mass="12026">MVYAIDPVSPGNANMGDLRSRHQTGDRALLPDSAPPAPSSPETGDNFPKRDGSRQEQERPAPPPPAPAGSMFAAAVIAGNLPPRPETLDELFLRIGNAPIPPESELRLRDLVV</sequence>
<feature type="compositionally biased region" description="Basic and acidic residues" evidence="1">
    <location>
        <begin position="47"/>
        <end position="59"/>
    </location>
</feature>
<dbReference type="RefSeq" id="WP_046134858.1">
    <property type="nucleotide sequence ID" value="NZ_FQVC01000004.1"/>
</dbReference>
<reference evidence="3 5" key="2">
    <citation type="submission" date="2016-11" db="EMBL/GenBank/DDBJ databases">
        <authorList>
            <person name="Jaros S."/>
            <person name="Januszkiewicz K."/>
            <person name="Wedrychowicz H."/>
        </authorList>
    </citation>
    <scope>NUCLEOTIDE SEQUENCE [LARGE SCALE GENOMIC DNA]</scope>
    <source>
        <strain evidence="3 5">DSM 17137</strain>
    </source>
</reference>
<protein>
    <submittedName>
        <fullName evidence="2">Uncharacterized protein</fullName>
    </submittedName>
</protein>
<accession>A0A0F5LRB7</accession>
<dbReference type="EMBL" id="LAJF01000062">
    <property type="protein sequence ID" value="KKB84846.1"/>
    <property type="molecule type" value="Genomic_DNA"/>
</dbReference>
<feature type="region of interest" description="Disordered" evidence="1">
    <location>
        <begin position="1"/>
        <end position="70"/>
    </location>
</feature>
<dbReference type="Proteomes" id="UP000033608">
    <property type="component" value="Unassembled WGS sequence"/>
</dbReference>
<dbReference type="AlphaFoldDB" id="A0A0F5LRB7"/>
<reference evidence="2 4" key="1">
    <citation type="submission" date="2015-03" db="EMBL/GenBank/DDBJ databases">
        <authorList>
            <person name="Hassan Y.I."/>
            <person name="Lepp D."/>
            <person name="Zhou T."/>
        </authorList>
    </citation>
    <scope>NUCLEOTIDE SEQUENCE [LARGE SCALE GENOMIC DNA]</scope>
    <source>
        <strain evidence="2 4">DSM 17137</strain>
    </source>
</reference>
<dbReference type="OrthoDB" id="7948773at2"/>
<dbReference type="EMBL" id="FQVC01000004">
    <property type="protein sequence ID" value="SHF08646.1"/>
    <property type="molecule type" value="Genomic_DNA"/>
</dbReference>
<gene>
    <name evidence="3" type="ORF">SAMN02745223_01790</name>
    <name evidence="2" type="ORF">VW29_08380</name>
</gene>
<keyword evidence="4" id="KW-1185">Reference proteome</keyword>
<name>A0A0F5LRB7_9HYPH</name>
<evidence type="ECO:0000313" key="2">
    <source>
        <dbReference type="EMBL" id="KKB84846.1"/>
    </source>
</evidence>
<organism evidence="2 4">
    <name type="scientific">Devosia limi DSM 17137</name>
    <dbReference type="NCBI Taxonomy" id="1121477"/>
    <lineage>
        <taxon>Bacteria</taxon>
        <taxon>Pseudomonadati</taxon>
        <taxon>Pseudomonadota</taxon>
        <taxon>Alphaproteobacteria</taxon>
        <taxon>Hyphomicrobiales</taxon>
        <taxon>Devosiaceae</taxon>
        <taxon>Devosia</taxon>
    </lineage>
</organism>
<evidence type="ECO:0000313" key="4">
    <source>
        <dbReference type="Proteomes" id="UP000033608"/>
    </source>
</evidence>
<evidence type="ECO:0000313" key="3">
    <source>
        <dbReference type="EMBL" id="SHF08646.1"/>
    </source>
</evidence>